<keyword evidence="3" id="KW-1003">Cell membrane</keyword>
<feature type="transmembrane region" description="Helical" evidence="9">
    <location>
        <begin position="307"/>
        <end position="325"/>
    </location>
</feature>
<evidence type="ECO:0000256" key="8">
    <source>
        <dbReference type="SAM" id="MobiDB-lite"/>
    </source>
</evidence>
<feature type="transmembrane region" description="Helical" evidence="9">
    <location>
        <begin position="368"/>
        <end position="385"/>
    </location>
</feature>
<reference evidence="11" key="1">
    <citation type="submission" date="2022-10" db="EMBL/GenBank/DDBJ databases">
        <title>The complete genomes of actinobacterial strains from the NBC collection.</title>
        <authorList>
            <person name="Joergensen T.S."/>
            <person name="Alvarez Arevalo M."/>
            <person name="Sterndorff E.B."/>
            <person name="Faurdal D."/>
            <person name="Vuksanovic O."/>
            <person name="Mourched A.-S."/>
            <person name="Charusanti P."/>
            <person name="Shaw S."/>
            <person name="Blin K."/>
            <person name="Weber T."/>
        </authorList>
    </citation>
    <scope>NUCLEOTIDE SEQUENCE</scope>
    <source>
        <strain evidence="11">NBC_01432</strain>
    </source>
</reference>
<evidence type="ECO:0000313" key="12">
    <source>
        <dbReference type="Proteomes" id="UP001432209"/>
    </source>
</evidence>
<protein>
    <submittedName>
        <fullName evidence="11">MFS transporter</fullName>
    </submittedName>
</protein>
<dbReference type="Gene3D" id="1.20.1720.10">
    <property type="entry name" value="Multidrug resistance protein D"/>
    <property type="match status" value="1"/>
</dbReference>
<feature type="transmembrane region" description="Helical" evidence="9">
    <location>
        <begin position="184"/>
        <end position="204"/>
    </location>
</feature>
<evidence type="ECO:0000256" key="4">
    <source>
        <dbReference type="ARBA" id="ARBA00022692"/>
    </source>
</evidence>
<dbReference type="PROSITE" id="PS50850">
    <property type="entry name" value="MFS"/>
    <property type="match status" value="1"/>
</dbReference>
<keyword evidence="4 9" id="KW-0812">Transmembrane</keyword>
<keyword evidence="12" id="KW-1185">Reference proteome</keyword>
<feature type="domain" description="Major facilitator superfamily (MFS) profile" evidence="10">
    <location>
        <begin position="150"/>
        <end position="601"/>
    </location>
</feature>
<name>A0ABZ2A1U5_STRNV</name>
<dbReference type="PANTHER" id="PTHR42718">
    <property type="entry name" value="MAJOR FACILITATOR SUPERFAMILY MULTIDRUG TRANSPORTER MFSC"/>
    <property type="match status" value="1"/>
</dbReference>
<keyword evidence="6 9" id="KW-0472">Membrane</keyword>
<dbReference type="InterPro" id="IPR011701">
    <property type="entry name" value="MFS"/>
</dbReference>
<dbReference type="EMBL" id="CP109495">
    <property type="protein sequence ID" value="WUX52261.1"/>
    <property type="molecule type" value="Genomic_DNA"/>
</dbReference>
<comment type="subcellular location">
    <subcellularLocation>
        <location evidence="1">Cell membrane</location>
        <topology evidence="1">Multi-pass membrane protein</topology>
    </subcellularLocation>
</comment>
<evidence type="ECO:0000256" key="3">
    <source>
        <dbReference type="ARBA" id="ARBA00022475"/>
    </source>
</evidence>
<keyword evidence="7" id="KW-0046">Antibiotic resistance</keyword>
<feature type="transmembrane region" description="Helical" evidence="9">
    <location>
        <begin position="467"/>
        <end position="489"/>
    </location>
</feature>
<dbReference type="InterPro" id="IPR036259">
    <property type="entry name" value="MFS_trans_sf"/>
</dbReference>
<dbReference type="Pfam" id="PF07690">
    <property type="entry name" value="MFS_1"/>
    <property type="match status" value="2"/>
</dbReference>
<evidence type="ECO:0000256" key="1">
    <source>
        <dbReference type="ARBA" id="ARBA00004651"/>
    </source>
</evidence>
<feature type="transmembrane region" description="Helical" evidence="9">
    <location>
        <begin position="216"/>
        <end position="239"/>
    </location>
</feature>
<evidence type="ECO:0000256" key="2">
    <source>
        <dbReference type="ARBA" id="ARBA00022448"/>
    </source>
</evidence>
<dbReference type="SUPFAM" id="SSF103473">
    <property type="entry name" value="MFS general substrate transporter"/>
    <property type="match status" value="1"/>
</dbReference>
<feature type="transmembrane region" description="Helical" evidence="9">
    <location>
        <begin position="337"/>
        <end position="356"/>
    </location>
</feature>
<dbReference type="PANTHER" id="PTHR42718:SF46">
    <property type="entry name" value="BLR6921 PROTEIN"/>
    <property type="match status" value="1"/>
</dbReference>
<evidence type="ECO:0000256" key="5">
    <source>
        <dbReference type="ARBA" id="ARBA00022989"/>
    </source>
</evidence>
<proteinExistence type="predicted"/>
<feature type="transmembrane region" description="Helical" evidence="9">
    <location>
        <begin position="278"/>
        <end position="301"/>
    </location>
</feature>
<evidence type="ECO:0000256" key="9">
    <source>
        <dbReference type="SAM" id="Phobius"/>
    </source>
</evidence>
<feature type="transmembrane region" description="Helical" evidence="9">
    <location>
        <begin position="495"/>
        <end position="515"/>
    </location>
</feature>
<feature type="transmembrane region" description="Helical" evidence="9">
    <location>
        <begin position="536"/>
        <end position="557"/>
    </location>
</feature>
<dbReference type="Gene3D" id="1.20.1250.20">
    <property type="entry name" value="MFS general substrate transporter like domains"/>
    <property type="match status" value="1"/>
</dbReference>
<feature type="transmembrane region" description="Helical" evidence="9">
    <location>
        <begin position="151"/>
        <end position="172"/>
    </location>
</feature>
<evidence type="ECO:0000313" key="11">
    <source>
        <dbReference type="EMBL" id="WUX52261.1"/>
    </source>
</evidence>
<dbReference type="InterPro" id="IPR020846">
    <property type="entry name" value="MFS_dom"/>
</dbReference>
<keyword evidence="2" id="KW-0813">Transport</keyword>
<dbReference type="RefSeq" id="WP_329075924.1">
    <property type="nucleotide sequence ID" value="NZ_CP109389.1"/>
</dbReference>
<evidence type="ECO:0000256" key="6">
    <source>
        <dbReference type="ARBA" id="ARBA00023136"/>
    </source>
</evidence>
<organism evidence="11 12">
    <name type="scientific">Streptomyces niveus</name>
    <name type="common">Streptomyces spheroides</name>
    <dbReference type="NCBI Taxonomy" id="193462"/>
    <lineage>
        <taxon>Bacteria</taxon>
        <taxon>Bacillati</taxon>
        <taxon>Actinomycetota</taxon>
        <taxon>Actinomycetes</taxon>
        <taxon>Kitasatosporales</taxon>
        <taxon>Streptomycetaceae</taxon>
        <taxon>Streptomyces</taxon>
    </lineage>
</organism>
<feature type="transmembrane region" description="Helical" evidence="9">
    <location>
        <begin position="436"/>
        <end position="455"/>
    </location>
</feature>
<evidence type="ECO:0000259" key="10">
    <source>
        <dbReference type="PROSITE" id="PS50850"/>
    </source>
</evidence>
<dbReference type="CDD" id="cd17321">
    <property type="entry name" value="MFS_MMR_MDR_like"/>
    <property type="match status" value="1"/>
</dbReference>
<dbReference type="Proteomes" id="UP001432209">
    <property type="component" value="Chromosome"/>
</dbReference>
<sequence>MNAERGDEGDERDVPAGRTGRPAQGAGGVVPTGPYGLDGSSPVGGAAVSPGAGEAEGHEATGLVNSTEPTAGRGRSAHRADAAVPGGPAGIDGSSVTGPVEAAGHGIPGPVEAGGRGVPRSGGPSAPGAPGFRAPCPEAPGSRARSAKAGLALLASTQLLLIMDTAIINVALPSVGRDLGSGSAGLSWVANAFLITFGGLLLLGGRAADLLGHRRVFLGGLGVLGVASAAGGAAGSVGVLVGARAVQGVGAALAAAAAFALLLNLFPDGPDRHKALGAFAAMGGLGGVLGTVLGGVLTDLLGWRSTFWLNVIGALLLAVLALRLLDGNTRSAERGFDIGGALTATAGLGLIAYGLVGAADAGWTSARTLGVFAAGLALLAAFAVLEKRIAHPLVPPAVLRRPTLRLANCLSALAQMTLFPMFFLVSLYLQSVLDQTPLYGGLGLLPLSLVVVAVAPQTGRLIHRLGLRATMTLGFTLLFAGMLWLGLALAAEGTFLSAVLAPSLVLGAALPLVMVTTNVAATADVAPGETGLASGLINTSQQFGSVLGLAVLVAVATARTDALGATGAVDETAGFKAALLVGAFFAACAALLTFRLRLPAPASAPPPQDRVGGALD</sequence>
<feature type="compositionally biased region" description="Low complexity" evidence="8">
    <location>
        <begin position="118"/>
        <end position="135"/>
    </location>
</feature>
<keyword evidence="5 9" id="KW-1133">Transmembrane helix</keyword>
<feature type="transmembrane region" description="Helical" evidence="9">
    <location>
        <begin position="406"/>
        <end position="430"/>
    </location>
</feature>
<feature type="transmembrane region" description="Helical" evidence="9">
    <location>
        <begin position="577"/>
        <end position="594"/>
    </location>
</feature>
<feature type="transmembrane region" description="Helical" evidence="9">
    <location>
        <begin position="245"/>
        <end position="266"/>
    </location>
</feature>
<gene>
    <name evidence="11" type="ORF">OG442_12400</name>
</gene>
<feature type="region of interest" description="Disordered" evidence="8">
    <location>
        <begin position="1"/>
        <end position="141"/>
    </location>
</feature>
<accession>A0ABZ2A1U5</accession>
<evidence type="ECO:0000256" key="7">
    <source>
        <dbReference type="ARBA" id="ARBA00023251"/>
    </source>
</evidence>
<feature type="compositionally biased region" description="Low complexity" evidence="8">
    <location>
        <begin position="39"/>
        <end position="53"/>
    </location>
</feature>